<protein>
    <submittedName>
        <fullName evidence="3">D-inositol 3-phosphate glycosyltransferase</fullName>
        <ecNumber evidence="3">2.4.1.250</ecNumber>
    </submittedName>
</protein>
<dbReference type="AlphaFoldDB" id="A0A5E6MK67"/>
<dbReference type="PANTHER" id="PTHR12526">
    <property type="entry name" value="GLYCOSYLTRANSFERASE"/>
    <property type="match status" value="1"/>
</dbReference>
<proteinExistence type="predicted"/>
<dbReference type="InterPro" id="IPR028098">
    <property type="entry name" value="Glyco_trans_4-like_N"/>
</dbReference>
<dbReference type="EMBL" id="CABFVA020000034">
    <property type="protein sequence ID" value="VVM05903.1"/>
    <property type="molecule type" value="Genomic_DNA"/>
</dbReference>
<dbReference type="Proteomes" id="UP000334923">
    <property type="component" value="Unassembled WGS sequence"/>
</dbReference>
<dbReference type="RefSeq" id="WP_178086909.1">
    <property type="nucleotide sequence ID" value="NZ_CABFVA020000034.1"/>
</dbReference>
<evidence type="ECO:0000259" key="2">
    <source>
        <dbReference type="Pfam" id="PF13439"/>
    </source>
</evidence>
<accession>A0A5E6MK67</accession>
<reference evidence="3 4" key="1">
    <citation type="submission" date="2019-09" db="EMBL/GenBank/DDBJ databases">
        <authorList>
            <person name="Cremers G."/>
        </authorList>
    </citation>
    <scope>NUCLEOTIDE SEQUENCE [LARGE SCALE GENOMIC DNA]</scope>
    <source>
        <strain evidence="3">4A</strain>
    </source>
</reference>
<dbReference type="GO" id="GO:0102710">
    <property type="term" value="F:D-inositol-3-phosphate glycosyltransferase activity"/>
    <property type="evidence" value="ECO:0007669"/>
    <property type="project" value="UniProtKB-EC"/>
</dbReference>
<feature type="domain" description="Glycosyl transferase family 1" evidence="1">
    <location>
        <begin position="212"/>
        <end position="344"/>
    </location>
</feature>
<dbReference type="InterPro" id="IPR001296">
    <property type="entry name" value="Glyco_trans_1"/>
</dbReference>
<gene>
    <name evidence="3" type="primary">mshA</name>
    <name evidence="3" type="ORF">MAMT_00861</name>
</gene>
<evidence type="ECO:0000313" key="3">
    <source>
        <dbReference type="EMBL" id="VVM05903.1"/>
    </source>
</evidence>
<dbReference type="SUPFAM" id="SSF53756">
    <property type="entry name" value="UDP-Glycosyltransferase/glycogen phosphorylase"/>
    <property type="match status" value="1"/>
</dbReference>
<feature type="domain" description="Glycosyltransferase subfamily 4-like N-terminal" evidence="2">
    <location>
        <begin position="15"/>
        <end position="143"/>
    </location>
</feature>
<dbReference type="Pfam" id="PF00534">
    <property type="entry name" value="Glycos_transf_1"/>
    <property type="match status" value="1"/>
</dbReference>
<evidence type="ECO:0000313" key="4">
    <source>
        <dbReference type="Proteomes" id="UP000334923"/>
    </source>
</evidence>
<dbReference type="Pfam" id="PF13439">
    <property type="entry name" value="Glyco_transf_4"/>
    <property type="match status" value="1"/>
</dbReference>
<sequence>MSNAILQVDSLLSGGGTDVQAILLAVGLKRLGCSVALAGPPGGPLSHEVEKRGIKILPLPRDKTGLVLALARWIRRGGFSVIHAHHGRDYWPTILAARLAGGRASALLTRHMAKSPSSWPSQRFLLNASSGMIAVSQFVYRVLTVGDYEPDSTEWERRARPPIKGDLSKIHMIPPGIEVERFVPREETGERLSWGFGPEHRIFALVGGCSFPYGKGQEVFLQAAALVHARLPQTRFLLLGSGNMQGYLAEKVRTLGLQGKVLLLPHCDRMPEFLNAIDCLVRPGVGTEALGLAILEALACGKPVIAGAIDGIPEAFVSEGCGKLLDQSTPETLASAMEEIARRESLALAERLALHEQVAQRFSSEILAERTLALYRRLAS</sequence>
<evidence type="ECO:0000259" key="1">
    <source>
        <dbReference type="Pfam" id="PF00534"/>
    </source>
</evidence>
<organism evidence="3 4">
    <name type="scientific">Methylacidimicrobium tartarophylax</name>
    <dbReference type="NCBI Taxonomy" id="1041768"/>
    <lineage>
        <taxon>Bacteria</taxon>
        <taxon>Pseudomonadati</taxon>
        <taxon>Verrucomicrobiota</taxon>
        <taxon>Methylacidimicrobium</taxon>
    </lineage>
</organism>
<dbReference type="EC" id="2.4.1.250" evidence="3"/>
<keyword evidence="3" id="KW-0808">Transferase</keyword>
<dbReference type="CDD" id="cd03801">
    <property type="entry name" value="GT4_PimA-like"/>
    <property type="match status" value="1"/>
</dbReference>
<name>A0A5E6MK67_9BACT</name>
<keyword evidence="4" id="KW-1185">Reference proteome</keyword>
<keyword evidence="3" id="KW-0328">Glycosyltransferase</keyword>
<dbReference type="Gene3D" id="3.40.50.2000">
    <property type="entry name" value="Glycogen Phosphorylase B"/>
    <property type="match status" value="2"/>
</dbReference>